<keyword evidence="5" id="KW-1003">Cell membrane</keyword>
<organism evidence="11 12">
    <name type="scientific">Brevibacillus borstelensis AK1</name>
    <dbReference type="NCBI Taxonomy" id="1300222"/>
    <lineage>
        <taxon>Bacteria</taxon>
        <taxon>Bacillati</taxon>
        <taxon>Bacillota</taxon>
        <taxon>Bacilli</taxon>
        <taxon>Bacillales</taxon>
        <taxon>Paenibacillaceae</taxon>
        <taxon>Brevibacillus</taxon>
    </lineage>
</organism>
<dbReference type="Pfam" id="PF01554">
    <property type="entry name" value="MatE"/>
    <property type="match status" value="2"/>
</dbReference>
<dbReference type="GO" id="GO:0005886">
    <property type="term" value="C:plasma membrane"/>
    <property type="evidence" value="ECO:0007669"/>
    <property type="project" value="UniProtKB-SubCell"/>
</dbReference>
<protein>
    <recommendedName>
        <fullName evidence="3">Multidrug export protein MepA</fullName>
    </recommendedName>
</protein>
<dbReference type="RefSeq" id="WP_003387159.1">
    <property type="nucleotide sequence ID" value="NZ_APBN01000002.1"/>
</dbReference>
<accession>M8E315</accession>
<feature type="transmembrane region" description="Helical" evidence="10">
    <location>
        <begin position="94"/>
        <end position="117"/>
    </location>
</feature>
<comment type="subcellular location">
    <subcellularLocation>
        <location evidence="1">Cell membrane</location>
        <topology evidence="1">Multi-pass membrane protein</topology>
    </subcellularLocation>
</comment>
<feature type="transmembrane region" description="Helical" evidence="10">
    <location>
        <begin position="388"/>
        <end position="405"/>
    </location>
</feature>
<keyword evidence="7 10" id="KW-1133">Transmembrane helix</keyword>
<evidence type="ECO:0000256" key="8">
    <source>
        <dbReference type="ARBA" id="ARBA00023136"/>
    </source>
</evidence>
<feature type="transmembrane region" description="Helical" evidence="10">
    <location>
        <begin position="196"/>
        <end position="216"/>
    </location>
</feature>
<dbReference type="InterPro" id="IPR048279">
    <property type="entry name" value="MdtK-like"/>
</dbReference>
<feature type="transmembrane region" description="Helical" evidence="10">
    <location>
        <begin position="315"/>
        <end position="338"/>
    </location>
</feature>
<dbReference type="STRING" id="1300222.I532_06545"/>
<dbReference type="OrthoDB" id="9811110at2"/>
<dbReference type="InterPro" id="IPR002528">
    <property type="entry name" value="MATE_fam"/>
</dbReference>
<comment type="caution">
    <text evidence="11">The sequence shown here is derived from an EMBL/GenBank/DDBJ whole genome shotgun (WGS) entry which is preliminary data.</text>
</comment>
<dbReference type="CDD" id="cd13143">
    <property type="entry name" value="MATE_MepA_like"/>
    <property type="match status" value="1"/>
</dbReference>
<sequence>MTDTSVKLRETPIRKLFISYLIPSVLGMLLMSINIVVDGIFVGHGVGPNGLAGVNIAVPAFSIFLSISLWIGMGGATMYSIALGQNEIKQARTIFSHAIALAVFLVASITALCLWKLDEIAYLFGANEVILPYVRDYLTVLLAFGFVYVLENILSVFVRNDGNPTLSMASLIVTAILNILFNYVFIFIWGMGVKGAAAATVLSAAVGFLVLLTHFLRKSSTLRVVAFRLQPKIFKDILSIGFPSFVAEASTAIVTIGFNIAFMKAMGETGVASYAIVNYIHAVMVLLFLGIGAALQPIASFHFGAGLFGRLKKSLRLGVQTALVAGVVAVCCGFVFAGPLVNLFDVQSEELFTLTVKGIGMFFLAYLFLGYNLVYAEYFQSIGQIKKSLVIIASQGLLLVPPFLWLFPKWFGVDGIWFVYPAVQAVTALAVVFINRLQQPVPTSPTVAAGWGSKQ</sequence>
<dbReference type="PANTHER" id="PTHR43823:SF4">
    <property type="entry name" value="SPORULATION PROTEIN YKVU"/>
    <property type="match status" value="1"/>
</dbReference>
<proteinExistence type="inferred from homology"/>
<evidence type="ECO:0000256" key="3">
    <source>
        <dbReference type="ARBA" id="ARBA00022106"/>
    </source>
</evidence>
<feature type="transmembrane region" description="Helical" evidence="10">
    <location>
        <begin position="417"/>
        <end position="434"/>
    </location>
</feature>
<keyword evidence="8 10" id="KW-0472">Membrane</keyword>
<dbReference type="EMBL" id="APBN01000002">
    <property type="protein sequence ID" value="EMT53651.1"/>
    <property type="molecule type" value="Genomic_DNA"/>
</dbReference>
<feature type="transmembrane region" description="Helical" evidence="10">
    <location>
        <begin position="17"/>
        <end position="37"/>
    </location>
</feature>
<name>M8E315_9BACL</name>
<evidence type="ECO:0000256" key="10">
    <source>
        <dbReference type="SAM" id="Phobius"/>
    </source>
</evidence>
<keyword evidence="4" id="KW-0813">Transport</keyword>
<evidence type="ECO:0000256" key="9">
    <source>
        <dbReference type="ARBA" id="ARBA00023251"/>
    </source>
</evidence>
<evidence type="ECO:0000256" key="1">
    <source>
        <dbReference type="ARBA" id="ARBA00004651"/>
    </source>
</evidence>
<feature type="transmembrane region" description="Helical" evidence="10">
    <location>
        <begin position="274"/>
        <end position="295"/>
    </location>
</feature>
<evidence type="ECO:0000313" key="12">
    <source>
        <dbReference type="Proteomes" id="UP000012081"/>
    </source>
</evidence>
<keyword evidence="6 10" id="KW-0812">Transmembrane</keyword>
<dbReference type="InterPro" id="IPR051327">
    <property type="entry name" value="MATE_MepA_subfamily"/>
</dbReference>
<dbReference type="Proteomes" id="UP000012081">
    <property type="component" value="Unassembled WGS sequence"/>
</dbReference>
<evidence type="ECO:0000313" key="11">
    <source>
        <dbReference type="EMBL" id="EMT53651.1"/>
    </source>
</evidence>
<dbReference type="AlphaFoldDB" id="M8E315"/>
<gene>
    <name evidence="11" type="ORF">I532_06545</name>
</gene>
<feature type="transmembrane region" description="Helical" evidence="10">
    <location>
        <begin position="170"/>
        <end position="190"/>
    </location>
</feature>
<dbReference type="InterPro" id="IPR045070">
    <property type="entry name" value="MATE_MepA-like"/>
</dbReference>
<dbReference type="PIRSF" id="PIRSF006603">
    <property type="entry name" value="DinF"/>
    <property type="match status" value="1"/>
</dbReference>
<dbReference type="GO" id="GO:0015297">
    <property type="term" value="F:antiporter activity"/>
    <property type="evidence" value="ECO:0007669"/>
    <property type="project" value="InterPro"/>
</dbReference>
<evidence type="ECO:0000256" key="6">
    <source>
        <dbReference type="ARBA" id="ARBA00022692"/>
    </source>
</evidence>
<evidence type="ECO:0000256" key="5">
    <source>
        <dbReference type="ARBA" id="ARBA00022475"/>
    </source>
</evidence>
<evidence type="ECO:0000256" key="4">
    <source>
        <dbReference type="ARBA" id="ARBA00022448"/>
    </source>
</evidence>
<dbReference type="PATRIC" id="fig|1300222.3.peg.1343"/>
<dbReference type="GO" id="GO:0046677">
    <property type="term" value="P:response to antibiotic"/>
    <property type="evidence" value="ECO:0007669"/>
    <property type="project" value="UniProtKB-KW"/>
</dbReference>
<feature type="transmembrane region" description="Helical" evidence="10">
    <location>
        <begin position="358"/>
        <end position="376"/>
    </location>
</feature>
<feature type="transmembrane region" description="Helical" evidence="10">
    <location>
        <begin position="237"/>
        <end position="262"/>
    </location>
</feature>
<dbReference type="GO" id="GO:0042910">
    <property type="term" value="F:xenobiotic transmembrane transporter activity"/>
    <property type="evidence" value="ECO:0007669"/>
    <property type="project" value="InterPro"/>
</dbReference>
<evidence type="ECO:0000256" key="2">
    <source>
        <dbReference type="ARBA" id="ARBA00008417"/>
    </source>
</evidence>
<comment type="similarity">
    <text evidence="2">Belongs to the multi antimicrobial extrusion (MATE) (TC 2.A.66.1) family. MepA subfamily.</text>
</comment>
<keyword evidence="9" id="KW-0046">Antibiotic resistance</keyword>
<evidence type="ECO:0000256" key="7">
    <source>
        <dbReference type="ARBA" id="ARBA00022989"/>
    </source>
</evidence>
<dbReference type="PANTHER" id="PTHR43823">
    <property type="entry name" value="SPORULATION PROTEIN YKVU"/>
    <property type="match status" value="1"/>
</dbReference>
<keyword evidence="12" id="KW-1185">Reference proteome</keyword>
<feature type="transmembrane region" description="Helical" evidence="10">
    <location>
        <begin position="57"/>
        <end position="82"/>
    </location>
</feature>
<reference evidence="11 12" key="1">
    <citation type="submission" date="2013-03" db="EMBL/GenBank/DDBJ databases">
        <title>Assembly of a new bacterial strain Brevibacillus borstelensis AK1.</title>
        <authorList>
            <person name="Rajan I."/>
            <person name="PoliReddy D."/>
            <person name="Sugumar T."/>
            <person name="Rathinam K."/>
            <person name="Alqarawi S."/>
            <person name="Khalil A.B."/>
            <person name="Sivakumar N."/>
        </authorList>
    </citation>
    <scope>NUCLEOTIDE SEQUENCE [LARGE SCALE GENOMIC DNA]</scope>
    <source>
        <strain evidence="11 12">AK1</strain>
    </source>
</reference>
<feature type="transmembrane region" description="Helical" evidence="10">
    <location>
        <begin position="137"/>
        <end position="158"/>
    </location>
</feature>